<dbReference type="Proteomes" id="UP000326545">
    <property type="component" value="Segment"/>
</dbReference>
<name>A0A5J6DAH1_9CAUD</name>
<protein>
    <submittedName>
        <fullName evidence="2">Uncharacterized protein</fullName>
    </submittedName>
</protein>
<proteinExistence type="predicted"/>
<sequence length="53" mass="5669">MILTILNTVCIFVSCYFAYKAYVWGQHGAIIALNIAAAVLNLVVVLARTGVIG</sequence>
<evidence type="ECO:0000256" key="1">
    <source>
        <dbReference type="SAM" id="Phobius"/>
    </source>
</evidence>
<organism evidence="2 3">
    <name type="scientific">Erwinia phage pEp_SNUABM_01</name>
    <dbReference type="NCBI Taxonomy" id="2601643"/>
    <lineage>
        <taxon>Viruses</taxon>
        <taxon>Duplodnaviria</taxon>
        <taxon>Heunggongvirae</taxon>
        <taxon>Uroviricota</taxon>
        <taxon>Caudoviricetes</taxon>
        <taxon>Vequintavirinae</taxon>
        <taxon>Henunavirus</taxon>
        <taxon>Henunavirus SNUABM01</taxon>
    </lineage>
</organism>
<reference evidence="2 3" key="1">
    <citation type="submission" date="2019-07" db="EMBL/GenBank/DDBJ databases">
        <title>Complete genome sequence of bacteriophages infecting Erwinia pyrifoliae.</title>
        <authorList>
            <person name="Kim S.G."/>
            <person name="Park S.C."/>
        </authorList>
    </citation>
    <scope>NUCLEOTIDE SEQUENCE [LARGE SCALE GENOMIC DNA]</scope>
</reference>
<keyword evidence="1" id="KW-0812">Transmembrane</keyword>
<feature type="transmembrane region" description="Helical" evidence="1">
    <location>
        <begin position="27"/>
        <end position="47"/>
    </location>
</feature>
<keyword evidence="3" id="KW-1185">Reference proteome</keyword>
<accession>A0A5J6DAH1</accession>
<keyword evidence="1" id="KW-0472">Membrane</keyword>
<evidence type="ECO:0000313" key="3">
    <source>
        <dbReference type="Proteomes" id="UP000326545"/>
    </source>
</evidence>
<keyword evidence="1" id="KW-1133">Transmembrane helix</keyword>
<gene>
    <name evidence="2" type="ORF">pEpSNUABM01_038</name>
</gene>
<dbReference type="EMBL" id="MN184887">
    <property type="protein sequence ID" value="QEQ94864.1"/>
    <property type="molecule type" value="Genomic_DNA"/>
</dbReference>
<evidence type="ECO:0000313" key="2">
    <source>
        <dbReference type="EMBL" id="QEQ94864.1"/>
    </source>
</evidence>